<name>A0A316ZBC9_9BASI</name>
<gene>
    <name evidence="2" type="ORF">FA09DRAFT_270647</name>
</gene>
<dbReference type="GeneID" id="37267336"/>
<protein>
    <submittedName>
        <fullName evidence="2">Uncharacterized protein</fullName>
    </submittedName>
</protein>
<organism evidence="2 3">
    <name type="scientific">Tilletiopsis washingtonensis</name>
    <dbReference type="NCBI Taxonomy" id="58919"/>
    <lineage>
        <taxon>Eukaryota</taxon>
        <taxon>Fungi</taxon>
        <taxon>Dikarya</taxon>
        <taxon>Basidiomycota</taxon>
        <taxon>Ustilaginomycotina</taxon>
        <taxon>Exobasidiomycetes</taxon>
        <taxon>Entylomatales</taxon>
        <taxon>Entylomatales incertae sedis</taxon>
        <taxon>Tilletiopsis</taxon>
    </lineage>
</organism>
<feature type="region of interest" description="Disordered" evidence="1">
    <location>
        <begin position="119"/>
        <end position="149"/>
    </location>
</feature>
<accession>A0A316ZBC9</accession>
<keyword evidence="3" id="KW-1185">Reference proteome</keyword>
<reference evidence="2 3" key="1">
    <citation type="journal article" date="2018" name="Mol. Biol. Evol.">
        <title>Broad Genomic Sampling Reveals a Smut Pathogenic Ancestry of the Fungal Clade Ustilaginomycotina.</title>
        <authorList>
            <person name="Kijpornyongpan T."/>
            <person name="Mondo S.J."/>
            <person name="Barry K."/>
            <person name="Sandor L."/>
            <person name="Lee J."/>
            <person name="Lipzen A."/>
            <person name="Pangilinan J."/>
            <person name="LaButti K."/>
            <person name="Hainaut M."/>
            <person name="Henrissat B."/>
            <person name="Grigoriev I.V."/>
            <person name="Spatafora J.W."/>
            <person name="Aime M.C."/>
        </authorList>
    </citation>
    <scope>NUCLEOTIDE SEQUENCE [LARGE SCALE GENOMIC DNA]</scope>
    <source>
        <strain evidence="2 3">MCA 4186</strain>
    </source>
</reference>
<dbReference type="AlphaFoldDB" id="A0A316ZBC9"/>
<evidence type="ECO:0000256" key="1">
    <source>
        <dbReference type="SAM" id="MobiDB-lite"/>
    </source>
</evidence>
<dbReference type="EMBL" id="KZ819291">
    <property type="protein sequence ID" value="PWN98606.1"/>
    <property type="molecule type" value="Genomic_DNA"/>
</dbReference>
<dbReference type="RefSeq" id="XP_025598885.1">
    <property type="nucleotide sequence ID" value="XM_025739790.1"/>
</dbReference>
<dbReference type="Proteomes" id="UP000245946">
    <property type="component" value="Unassembled WGS sequence"/>
</dbReference>
<evidence type="ECO:0000313" key="3">
    <source>
        <dbReference type="Proteomes" id="UP000245946"/>
    </source>
</evidence>
<sequence length="284" mass="31229">MQVPLRMRASRVCAPETPSGRRSLAVACAHGSSAKALQSQHQARGCVVMDGQKRDKHSHLEVRPWQPLALGVQGSTRIAPREARLACPAASGRRHLACCHLTLWVPKQQAQPSECGHYPVETQPATRKPAHTPERTRANANRSPTPPPGAALTMGLLHARAVQGPHSRLASSCAIVESLAPWQVCRLLRSWKATPADGCRCVARRAARLAFDAALRLVERKHPARGLFSRASEHARHLRVLIRRQAPPRSSQQQRDRATRFIQRRAVLAAAPLGAAQRWEKRPG</sequence>
<evidence type="ECO:0000313" key="2">
    <source>
        <dbReference type="EMBL" id="PWN98606.1"/>
    </source>
</evidence>
<proteinExistence type="predicted"/>